<reference evidence="4 5" key="1">
    <citation type="submission" date="2022-01" db="EMBL/GenBank/DDBJ databases">
        <title>Collection of gut derived symbiotic bacterial strains cultured from healthy donors.</title>
        <authorList>
            <person name="Lin H."/>
            <person name="Kohout C."/>
            <person name="Waligurski E."/>
            <person name="Pamer E.G."/>
        </authorList>
    </citation>
    <scope>NUCLEOTIDE SEQUENCE [LARGE SCALE GENOMIC DNA]</scope>
    <source>
        <strain evidence="4 5">DFI.7.58</strain>
    </source>
</reference>
<proteinExistence type="inferred from homology"/>
<feature type="domain" description="Nitroreductase" evidence="3">
    <location>
        <begin position="8"/>
        <end position="153"/>
    </location>
</feature>
<dbReference type="Pfam" id="PF00881">
    <property type="entry name" value="Nitroreductase"/>
    <property type="match status" value="1"/>
</dbReference>
<evidence type="ECO:0000313" key="4">
    <source>
        <dbReference type="EMBL" id="MCG4610849.1"/>
    </source>
</evidence>
<comment type="caution">
    <text evidence="4">The sequence shown here is derived from an EMBL/GenBank/DDBJ whole genome shotgun (WGS) entry which is preliminary data.</text>
</comment>
<comment type="similarity">
    <text evidence="1">Belongs to the nitroreductase family.</text>
</comment>
<dbReference type="InterPro" id="IPR029479">
    <property type="entry name" value="Nitroreductase"/>
</dbReference>
<dbReference type="SUPFAM" id="SSF55469">
    <property type="entry name" value="FMN-dependent nitroreductase-like"/>
    <property type="match status" value="1"/>
</dbReference>
<accession>A0ABS9MJ64</accession>
<evidence type="ECO:0000256" key="2">
    <source>
        <dbReference type="ARBA" id="ARBA00023002"/>
    </source>
</evidence>
<dbReference type="EMBL" id="JAKNHQ010000009">
    <property type="protein sequence ID" value="MCG4610849.1"/>
    <property type="molecule type" value="Genomic_DNA"/>
</dbReference>
<protein>
    <submittedName>
        <fullName evidence="4">Nitroreductase family protein</fullName>
    </submittedName>
</protein>
<evidence type="ECO:0000259" key="3">
    <source>
        <dbReference type="Pfam" id="PF00881"/>
    </source>
</evidence>
<dbReference type="InterPro" id="IPR000415">
    <property type="entry name" value="Nitroreductase-like"/>
</dbReference>
<dbReference type="Gene3D" id="3.40.109.10">
    <property type="entry name" value="NADH Oxidase"/>
    <property type="match status" value="1"/>
</dbReference>
<evidence type="ECO:0000256" key="1">
    <source>
        <dbReference type="ARBA" id="ARBA00007118"/>
    </source>
</evidence>
<keyword evidence="2" id="KW-0560">Oxidoreductase</keyword>
<organism evidence="4 5">
    <name type="scientific">Anaeromassilibacillus senegalensis</name>
    <dbReference type="NCBI Taxonomy" id="1673717"/>
    <lineage>
        <taxon>Bacteria</taxon>
        <taxon>Bacillati</taxon>
        <taxon>Bacillota</taxon>
        <taxon>Clostridia</taxon>
        <taxon>Eubacteriales</taxon>
        <taxon>Acutalibacteraceae</taxon>
        <taxon>Anaeromassilibacillus</taxon>
    </lineage>
</organism>
<gene>
    <name evidence="4" type="ORF">L0P57_07865</name>
</gene>
<evidence type="ECO:0000313" key="5">
    <source>
        <dbReference type="Proteomes" id="UP001298681"/>
    </source>
</evidence>
<sequence>MDFLEIAKSRQSCRAYDRSRPVEREKLLACLEAARLAPSACNAQPYHFTLVTGKQAEAVGNCTRSLGMNAFTESVPAFVVISEEPYNLTAGAGAKVKGQDYRSVDIGIAAAYFTAEATAQGLATCILGWFEEKKLQTLLHLRRPVRLVIAVGYAAPGNPLRAKKRKTMEELTTWK</sequence>
<keyword evidence="5" id="KW-1185">Reference proteome</keyword>
<name>A0ABS9MJ64_9FIRM</name>
<dbReference type="PANTHER" id="PTHR43673">
    <property type="entry name" value="NAD(P)H NITROREDUCTASE YDGI-RELATED"/>
    <property type="match status" value="1"/>
</dbReference>
<dbReference type="Proteomes" id="UP001298681">
    <property type="component" value="Unassembled WGS sequence"/>
</dbReference>
<dbReference type="PANTHER" id="PTHR43673:SF10">
    <property type="entry name" value="NADH DEHYDROGENASE_NAD(P)H NITROREDUCTASE XCC3605-RELATED"/>
    <property type="match status" value="1"/>
</dbReference>
<dbReference type="RefSeq" id="WP_237966761.1">
    <property type="nucleotide sequence ID" value="NZ_JAKNHQ010000009.1"/>
</dbReference>